<dbReference type="InterPro" id="IPR025662">
    <property type="entry name" value="Sigma_54_int_dom_ATP-bd_1"/>
</dbReference>
<feature type="domain" description="Response regulatory" evidence="8">
    <location>
        <begin position="3"/>
        <end position="117"/>
    </location>
</feature>
<dbReference type="Pfam" id="PF00158">
    <property type="entry name" value="Sigma54_activat"/>
    <property type="match status" value="1"/>
</dbReference>
<dbReference type="Pfam" id="PF25601">
    <property type="entry name" value="AAA_lid_14"/>
    <property type="match status" value="1"/>
</dbReference>
<dbReference type="PROSITE" id="PS00676">
    <property type="entry name" value="SIGMA54_INTERACT_2"/>
    <property type="match status" value="1"/>
</dbReference>
<keyword evidence="3" id="KW-0805">Transcription regulation</keyword>
<feature type="modified residue" description="4-aspartylphosphate" evidence="6">
    <location>
        <position position="52"/>
    </location>
</feature>
<gene>
    <name evidence="9" type="primary">atoC</name>
    <name evidence="9" type="ORF">PITCH_A2030194</name>
</gene>
<dbReference type="SMART" id="SM00448">
    <property type="entry name" value="REC"/>
    <property type="match status" value="1"/>
</dbReference>
<dbReference type="InterPro" id="IPR058031">
    <property type="entry name" value="AAA_lid_NorR"/>
</dbReference>
<dbReference type="FunFam" id="3.40.50.300:FF:000006">
    <property type="entry name" value="DNA-binding transcriptional regulator NtrC"/>
    <property type="match status" value="1"/>
</dbReference>
<feature type="domain" description="Sigma-54 factor interaction" evidence="7">
    <location>
        <begin position="142"/>
        <end position="371"/>
    </location>
</feature>
<evidence type="ECO:0000256" key="5">
    <source>
        <dbReference type="ARBA" id="ARBA00023163"/>
    </source>
</evidence>
<evidence type="ECO:0000256" key="1">
    <source>
        <dbReference type="ARBA" id="ARBA00022741"/>
    </source>
</evidence>
<dbReference type="InterPro" id="IPR003593">
    <property type="entry name" value="AAA+_ATPase"/>
</dbReference>
<keyword evidence="2" id="KW-0067">ATP-binding</keyword>
<protein>
    <submittedName>
        <fullName evidence="9">Fused response regulator of ato opeon, in two-component system with AtoS: response regulator sigma54 interaction protein</fullName>
    </submittedName>
</protein>
<dbReference type="InterPro" id="IPR025944">
    <property type="entry name" value="Sigma_54_int_dom_CS"/>
</dbReference>
<dbReference type="PRINTS" id="PR01590">
    <property type="entry name" value="HTHFIS"/>
</dbReference>
<dbReference type="Pfam" id="PF00072">
    <property type="entry name" value="Response_reg"/>
    <property type="match status" value="1"/>
</dbReference>
<dbReference type="EMBL" id="OJIN01000117">
    <property type="protein sequence ID" value="SPD74050.1"/>
    <property type="molecule type" value="Genomic_DNA"/>
</dbReference>
<evidence type="ECO:0000259" key="7">
    <source>
        <dbReference type="PROSITE" id="PS50045"/>
    </source>
</evidence>
<dbReference type="PROSITE" id="PS00675">
    <property type="entry name" value="SIGMA54_INTERACT_1"/>
    <property type="match status" value="1"/>
</dbReference>
<dbReference type="Gene3D" id="1.10.8.60">
    <property type="match status" value="1"/>
</dbReference>
<dbReference type="Gene3D" id="3.40.50.2300">
    <property type="match status" value="1"/>
</dbReference>
<dbReference type="PANTHER" id="PTHR32071">
    <property type="entry name" value="TRANSCRIPTIONAL REGULATORY PROTEIN"/>
    <property type="match status" value="1"/>
</dbReference>
<keyword evidence="4" id="KW-0238">DNA-binding</keyword>
<dbReference type="SUPFAM" id="SSF46689">
    <property type="entry name" value="Homeodomain-like"/>
    <property type="match status" value="1"/>
</dbReference>
<proteinExistence type="predicted"/>
<dbReference type="InterPro" id="IPR011006">
    <property type="entry name" value="CheY-like_superfamily"/>
</dbReference>
<dbReference type="InterPro" id="IPR027417">
    <property type="entry name" value="P-loop_NTPase"/>
</dbReference>
<accession>A0A445MX40</accession>
<evidence type="ECO:0000256" key="2">
    <source>
        <dbReference type="ARBA" id="ARBA00022840"/>
    </source>
</evidence>
<dbReference type="SUPFAM" id="SSF52172">
    <property type="entry name" value="CheY-like"/>
    <property type="match status" value="1"/>
</dbReference>
<dbReference type="PROSITE" id="PS50045">
    <property type="entry name" value="SIGMA54_INTERACT_4"/>
    <property type="match status" value="1"/>
</dbReference>
<evidence type="ECO:0000256" key="6">
    <source>
        <dbReference type="PROSITE-ProRule" id="PRU00169"/>
    </source>
</evidence>
<organism evidence="9">
    <name type="scientific">uncultured Desulfobacterium sp</name>
    <dbReference type="NCBI Taxonomy" id="201089"/>
    <lineage>
        <taxon>Bacteria</taxon>
        <taxon>Pseudomonadati</taxon>
        <taxon>Thermodesulfobacteriota</taxon>
        <taxon>Desulfobacteria</taxon>
        <taxon>Desulfobacterales</taxon>
        <taxon>Desulfobacteriaceae</taxon>
        <taxon>Desulfobacterium</taxon>
        <taxon>environmental samples</taxon>
    </lineage>
</organism>
<dbReference type="InterPro" id="IPR002078">
    <property type="entry name" value="Sigma_54_int"/>
</dbReference>
<evidence type="ECO:0000313" key="9">
    <source>
        <dbReference type="EMBL" id="SPD74050.1"/>
    </source>
</evidence>
<dbReference type="InterPro" id="IPR002197">
    <property type="entry name" value="HTH_Fis"/>
</dbReference>
<dbReference type="InterPro" id="IPR025943">
    <property type="entry name" value="Sigma_54_int_dom_ATP-bd_2"/>
</dbReference>
<dbReference type="CDD" id="cd00009">
    <property type="entry name" value="AAA"/>
    <property type="match status" value="1"/>
</dbReference>
<dbReference type="Pfam" id="PF02954">
    <property type="entry name" value="HTH_8"/>
    <property type="match status" value="1"/>
</dbReference>
<keyword evidence="5" id="KW-0804">Transcription</keyword>
<dbReference type="Gene3D" id="3.40.50.300">
    <property type="entry name" value="P-loop containing nucleotide triphosphate hydrolases"/>
    <property type="match status" value="1"/>
</dbReference>
<dbReference type="PANTHER" id="PTHR32071:SF113">
    <property type="entry name" value="ALGINATE BIOSYNTHESIS TRANSCRIPTIONAL REGULATORY PROTEIN ALGB"/>
    <property type="match status" value="1"/>
</dbReference>
<dbReference type="Gene3D" id="1.10.10.60">
    <property type="entry name" value="Homeodomain-like"/>
    <property type="match status" value="1"/>
</dbReference>
<evidence type="ECO:0000256" key="3">
    <source>
        <dbReference type="ARBA" id="ARBA00023015"/>
    </source>
</evidence>
<name>A0A445MX40_9BACT</name>
<sequence>MASILVVDDDQGMREFLEIMLIQEGHSVKCACDGKQALGLCNKHKFDLAITDLKMPKVDGIDFLKGVKEISPETMVIVITAYASGGTAVTAMKEGAYDYIEKNFDIEDLKKIVQNALDKRGSKEDDAKFLKSVQDADRFGNIIGKSREMLKVYSLINKVAETIVNVLILGESGTGKELVARAIHENSPRKGKPFVTINCGGIPENLLESELFGYMKGSFTGAYSDKPGLFEIANGGTIFLDEIGELPTILQVKLLRAIQEKTFRRVGGSDDVKVDVRIIAATNQDLAKKVKDASFREDLFYRLNVVAIEMPPLRKRKEDIPLLTDFFLRKYSEKFGKETKTISTYSMELLMDYAFPGNVRELENIIEKSVALGMSNIVLPENFSLSQGEYDCYSFFDGALIEGGINLNKEMDKFEKNLIEKALGLSQGSKSGAAKILNVSLDSLRYRIEKLGV</sequence>
<dbReference type="PROSITE" id="PS00688">
    <property type="entry name" value="SIGMA54_INTERACT_3"/>
    <property type="match status" value="1"/>
</dbReference>
<dbReference type="InterPro" id="IPR001789">
    <property type="entry name" value="Sig_transdc_resp-reg_receiver"/>
</dbReference>
<dbReference type="AlphaFoldDB" id="A0A445MX40"/>
<reference evidence="9" key="1">
    <citation type="submission" date="2018-01" db="EMBL/GenBank/DDBJ databases">
        <authorList>
            <person name="Regsiter A."/>
            <person name="William W."/>
        </authorList>
    </citation>
    <scope>NUCLEOTIDE SEQUENCE</scope>
    <source>
        <strain evidence="9">TRIP AH-1</strain>
    </source>
</reference>
<dbReference type="GO" id="GO:0005524">
    <property type="term" value="F:ATP binding"/>
    <property type="evidence" value="ECO:0007669"/>
    <property type="project" value="UniProtKB-KW"/>
</dbReference>
<dbReference type="InterPro" id="IPR009057">
    <property type="entry name" value="Homeodomain-like_sf"/>
</dbReference>
<evidence type="ECO:0000256" key="4">
    <source>
        <dbReference type="ARBA" id="ARBA00023125"/>
    </source>
</evidence>
<dbReference type="SMART" id="SM00382">
    <property type="entry name" value="AAA"/>
    <property type="match status" value="1"/>
</dbReference>
<keyword evidence="1" id="KW-0547">Nucleotide-binding</keyword>
<keyword evidence="6" id="KW-0597">Phosphoprotein</keyword>
<dbReference type="SUPFAM" id="SSF52540">
    <property type="entry name" value="P-loop containing nucleoside triphosphate hydrolases"/>
    <property type="match status" value="1"/>
</dbReference>
<dbReference type="GO" id="GO:0000160">
    <property type="term" value="P:phosphorelay signal transduction system"/>
    <property type="evidence" value="ECO:0007669"/>
    <property type="project" value="InterPro"/>
</dbReference>
<evidence type="ECO:0000259" key="8">
    <source>
        <dbReference type="PROSITE" id="PS50110"/>
    </source>
</evidence>
<dbReference type="PROSITE" id="PS50110">
    <property type="entry name" value="RESPONSE_REGULATORY"/>
    <property type="match status" value="1"/>
</dbReference>
<dbReference type="GO" id="GO:0043565">
    <property type="term" value="F:sequence-specific DNA binding"/>
    <property type="evidence" value="ECO:0007669"/>
    <property type="project" value="InterPro"/>
</dbReference>
<dbReference type="GO" id="GO:0006355">
    <property type="term" value="P:regulation of DNA-templated transcription"/>
    <property type="evidence" value="ECO:0007669"/>
    <property type="project" value="InterPro"/>
</dbReference>